<dbReference type="AlphaFoldDB" id="A0A974BU84"/>
<gene>
    <name evidence="1" type="ORF">XELAEV_18046762mg</name>
</gene>
<sequence length="71" mass="8179">MLLFRGDQQSSMNSRIQHPRVLTANIRHIQAWLVSSRVTHTVTSNCPVFDSSIRKVQTLSALNSQKKKQRF</sequence>
<dbReference type="EMBL" id="CM004483">
    <property type="protein sequence ID" value="OCT60741.1"/>
    <property type="molecule type" value="Genomic_DNA"/>
</dbReference>
<dbReference type="Proteomes" id="UP000694892">
    <property type="component" value="Chromosome 9_10S"/>
</dbReference>
<proteinExistence type="predicted"/>
<protein>
    <submittedName>
        <fullName evidence="1">Uncharacterized protein</fullName>
    </submittedName>
</protein>
<evidence type="ECO:0000313" key="1">
    <source>
        <dbReference type="EMBL" id="OCT60741.1"/>
    </source>
</evidence>
<accession>A0A974BU84</accession>
<evidence type="ECO:0000313" key="2">
    <source>
        <dbReference type="Proteomes" id="UP000694892"/>
    </source>
</evidence>
<organism evidence="1 2">
    <name type="scientific">Xenopus laevis</name>
    <name type="common">African clawed frog</name>
    <dbReference type="NCBI Taxonomy" id="8355"/>
    <lineage>
        <taxon>Eukaryota</taxon>
        <taxon>Metazoa</taxon>
        <taxon>Chordata</taxon>
        <taxon>Craniata</taxon>
        <taxon>Vertebrata</taxon>
        <taxon>Euteleostomi</taxon>
        <taxon>Amphibia</taxon>
        <taxon>Batrachia</taxon>
        <taxon>Anura</taxon>
        <taxon>Pipoidea</taxon>
        <taxon>Pipidae</taxon>
        <taxon>Xenopodinae</taxon>
        <taxon>Xenopus</taxon>
        <taxon>Xenopus</taxon>
    </lineage>
</organism>
<name>A0A974BU84_XENLA</name>
<reference evidence="2" key="1">
    <citation type="journal article" date="2016" name="Nature">
        <title>Genome evolution in the allotetraploid frog Xenopus laevis.</title>
        <authorList>
            <person name="Session A.M."/>
            <person name="Uno Y."/>
            <person name="Kwon T."/>
            <person name="Chapman J.A."/>
            <person name="Toyoda A."/>
            <person name="Takahashi S."/>
            <person name="Fukui A."/>
            <person name="Hikosaka A."/>
            <person name="Suzuki A."/>
            <person name="Kondo M."/>
            <person name="van Heeringen S.J."/>
            <person name="Quigley I."/>
            <person name="Heinz S."/>
            <person name="Ogino H."/>
            <person name="Ochi H."/>
            <person name="Hellsten U."/>
            <person name="Lyons J.B."/>
            <person name="Simakov O."/>
            <person name="Putnam N."/>
            <person name="Stites J."/>
            <person name="Kuroki Y."/>
            <person name="Tanaka T."/>
            <person name="Michiue T."/>
            <person name="Watanabe M."/>
            <person name="Bogdanovic O."/>
            <person name="Lister R."/>
            <person name="Georgiou G."/>
            <person name="Paranjpe S.S."/>
            <person name="van Kruijsbergen I."/>
            <person name="Shu S."/>
            <person name="Carlson J."/>
            <person name="Kinoshita T."/>
            <person name="Ohta Y."/>
            <person name="Mawaribuchi S."/>
            <person name="Jenkins J."/>
            <person name="Grimwood J."/>
            <person name="Schmutz J."/>
            <person name="Mitros T."/>
            <person name="Mozaffari S.V."/>
            <person name="Suzuki Y."/>
            <person name="Haramoto Y."/>
            <person name="Yamamoto T.S."/>
            <person name="Takagi C."/>
            <person name="Heald R."/>
            <person name="Miller K."/>
            <person name="Haudenschild C."/>
            <person name="Kitzman J."/>
            <person name="Nakayama T."/>
            <person name="Izutsu Y."/>
            <person name="Robert J."/>
            <person name="Fortriede J."/>
            <person name="Burns K."/>
            <person name="Lotay V."/>
            <person name="Karimi K."/>
            <person name="Yasuoka Y."/>
            <person name="Dichmann D.S."/>
            <person name="Flajnik M.F."/>
            <person name="Houston D.W."/>
            <person name="Shendure J."/>
            <person name="DuPasquier L."/>
            <person name="Vize P.D."/>
            <person name="Zorn A.M."/>
            <person name="Ito M."/>
            <person name="Marcotte E.M."/>
            <person name="Wallingford J.B."/>
            <person name="Ito Y."/>
            <person name="Asashima M."/>
            <person name="Ueno N."/>
            <person name="Matsuda Y."/>
            <person name="Veenstra G.J."/>
            <person name="Fujiyama A."/>
            <person name="Harland R.M."/>
            <person name="Taira M."/>
            <person name="Rokhsar D.S."/>
        </authorList>
    </citation>
    <scope>NUCLEOTIDE SEQUENCE [LARGE SCALE GENOMIC DNA]</scope>
    <source>
        <strain evidence="2">J</strain>
    </source>
</reference>